<name>A0A6G6Y6N7_9SPHN</name>
<evidence type="ECO:0000256" key="5">
    <source>
        <dbReference type="ARBA" id="ARBA00023172"/>
    </source>
</evidence>
<accession>A0A6G6Y6N7</accession>
<dbReference type="InterPro" id="IPR003798">
    <property type="entry name" value="DNA_recombination_RmuC"/>
</dbReference>
<dbReference type="Pfam" id="PF02646">
    <property type="entry name" value="RmuC"/>
    <property type="match status" value="1"/>
</dbReference>
<dbReference type="KEGG" id="spzr:G5C33_12850"/>
<keyword evidence="7" id="KW-0472">Membrane</keyword>
<gene>
    <name evidence="8" type="primary">rmuC</name>
    <name evidence="8" type="ORF">G5C33_12850</name>
</gene>
<evidence type="ECO:0000256" key="1">
    <source>
        <dbReference type="ARBA" id="ARBA00003416"/>
    </source>
</evidence>
<evidence type="ECO:0000256" key="2">
    <source>
        <dbReference type="ARBA" id="ARBA00009840"/>
    </source>
</evidence>
<keyword evidence="9" id="KW-1185">Reference proteome</keyword>
<keyword evidence="4 6" id="KW-0175">Coiled coil</keyword>
<evidence type="ECO:0000256" key="6">
    <source>
        <dbReference type="SAM" id="Coils"/>
    </source>
</evidence>
<keyword evidence="7" id="KW-1133">Transmembrane helix</keyword>
<evidence type="ECO:0000256" key="4">
    <source>
        <dbReference type="ARBA" id="ARBA00023054"/>
    </source>
</evidence>
<protein>
    <recommendedName>
        <fullName evidence="3">DNA recombination protein RmuC homolog</fullName>
    </recommendedName>
</protein>
<organism evidence="8 9">
    <name type="scientific">Stakelama tenebrarum</name>
    <dbReference type="NCBI Taxonomy" id="2711215"/>
    <lineage>
        <taxon>Bacteria</taxon>
        <taxon>Pseudomonadati</taxon>
        <taxon>Pseudomonadota</taxon>
        <taxon>Alphaproteobacteria</taxon>
        <taxon>Sphingomonadales</taxon>
        <taxon>Sphingomonadaceae</taxon>
        <taxon>Stakelama</taxon>
    </lineage>
</organism>
<comment type="similarity">
    <text evidence="2">Belongs to the RmuC family.</text>
</comment>
<dbReference type="GO" id="GO:0006310">
    <property type="term" value="P:DNA recombination"/>
    <property type="evidence" value="ECO:0007669"/>
    <property type="project" value="UniProtKB-KW"/>
</dbReference>
<dbReference type="PANTHER" id="PTHR30563">
    <property type="entry name" value="DNA RECOMBINATION PROTEIN RMUC"/>
    <property type="match status" value="1"/>
</dbReference>
<dbReference type="PANTHER" id="PTHR30563:SF0">
    <property type="entry name" value="DNA RECOMBINATION PROTEIN RMUC"/>
    <property type="match status" value="1"/>
</dbReference>
<keyword evidence="7" id="KW-0812">Transmembrane</keyword>
<feature type="transmembrane region" description="Helical" evidence="7">
    <location>
        <begin position="92"/>
        <end position="114"/>
    </location>
</feature>
<dbReference type="Proteomes" id="UP000501568">
    <property type="component" value="Chromosome"/>
</dbReference>
<evidence type="ECO:0000313" key="9">
    <source>
        <dbReference type="Proteomes" id="UP000501568"/>
    </source>
</evidence>
<reference evidence="8 9" key="1">
    <citation type="submission" date="2020-02" db="EMBL/GenBank/DDBJ databases">
        <authorList>
            <person name="Zheng R.K."/>
            <person name="Sun C.M."/>
        </authorList>
    </citation>
    <scope>NUCLEOTIDE SEQUENCE [LARGE SCALE GENOMIC DNA]</scope>
    <source>
        <strain evidence="9">zrk23</strain>
    </source>
</reference>
<dbReference type="Gene3D" id="1.10.287.1490">
    <property type="match status" value="1"/>
</dbReference>
<keyword evidence="5" id="KW-0233">DNA recombination</keyword>
<comment type="function">
    <text evidence="1">Involved in DNA recombination.</text>
</comment>
<dbReference type="AlphaFoldDB" id="A0A6G6Y6N7"/>
<evidence type="ECO:0000256" key="7">
    <source>
        <dbReference type="SAM" id="Phobius"/>
    </source>
</evidence>
<feature type="coiled-coil region" evidence="6">
    <location>
        <begin position="150"/>
        <end position="177"/>
    </location>
</feature>
<evidence type="ECO:0000313" key="8">
    <source>
        <dbReference type="EMBL" id="QIG80580.1"/>
    </source>
</evidence>
<proteinExistence type="inferred from homology"/>
<evidence type="ECO:0000256" key="3">
    <source>
        <dbReference type="ARBA" id="ARBA00021840"/>
    </source>
</evidence>
<dbReference type="EMBL" id="CP049109">
    <property type="protein sequence ID" value="QIG80580.1"/>
    <property type="molecule type" value="Genomic_DNA"/>
</dbReference>
<sequence>MRAISPGSSGRPSAVRSVTAIPAKAGVRFSSFSHDRWTAFRGGGGPSCPCRELWAVLLQSFQLCSRYTTDPRAGARAHVTVRLWCDLWEICVGFELLITGAVALLLGLALGWFFGGRGAADLRAERDRREADFKAAITDLAAAEERAKEVPGLREDIESLRDERDAARTELTTLKAQAGAFEERLAEFKGAREVMAGQFRELAGQMLGEAQKSFLERAEERFTQSGEKNEAKLKSLLQPVEATLKRYEEGLNRVEKERNDSYGQLREAVAAVQASMAETRGETAKLVNALRAAPKTRGRWGEQQFRNLIELAGLDGHVDFQPEVSVSTEDGNLRPDFIIRLPGDQQLIVDVKCALEGYLQAAEATSAEAREAAMLAHARAVRNHADQLGRKAYWSQFEKAPDFVIMYIPGDNFLSAALEADMELWERAARNRVIIAGPSAFLPLARTVAAMWRQQKLTEDAQEVGRLGKEMYERLATAQKHLSRVGGGLNSAVDNYNKFVASFEGRVLVSARRFEALNVDTGAAKLESVDPVDVVARAPQAELLTSGEAGSAEVDETESG</sequence>